<comment type="similarity">
    <text evidence="3 12">Belongs to the fungal cytochrome c oxidase subunit 7a family.</text>
</comment>
<evidence type="ECO:0000256" key="8">
    <source>
        <dbReference type="ARBA" id="ARBA00023002"/>
    </source>
</evidence>
<dbReference type="PIRSF" id="PIRSF000283">
    <property type="entry name" value="COX9"/>
    <property type="match status" value="1"/>
</dbReference>
<dbReference type="AlphaFoldDB" id="A0A4Q0A1H4"/>
<evidence type="ECO:0000256" key="5">
    <source>
        <dbReference type="ARBA" id="ARBA00022692"/>
    </source>
</evidence>
<comment type="function">
    <text evidence="12">Component of the cytochrome c oxidase, the last enzyme in the mitochondrial electron transport chain which drives oxidative phosphorylation.</text>
</comment>
<evidence type="ECO:0000256" key="1">
    <source>
        <dbReference type="ARBA" id="ARBA00004434"/>
    </source>
</evidence>
<comment type="pathway">
    <text evidence="2 12">Energy metabolism; oxidative phosphorylation.</text>
</comment>
<dbReference type="STRING" id="215637.A0A4Q0A1H4"/>
<evidence type="ECO:0000256" key="2">
    <source>
        <dbReference type="ARBA" id="ARBA00004673"/>
    </source>
</evidence>
<evidence type="ECO:0000256" key="4">
    <source>
        <dbReference type="ARBA" id="ARBA00016081"/>
    </source>
</evidence>
<evidence type="ECO:0000256" key="9">
    <source>
        <dbReference type="ARBA" id="ARBA00023128"/>
    </source>
</evidence>
<evidence type="ECO:0000256" key="6">
    <source>
        <dbReference type="ARBA" id="ARBA00022792"/>
    </source>
</evidence>
<proteinExistence type="inferred from homology"/>
<dbReference type="InterPro" id="IPR014368">
    <property type="entry name" value="Cyt_c_oxidase_su7a_fun"/>
</dbReference>
<evidence type="ECO:0000256" key="13">
    <source>
        <dbReference type="SAM" id="Phobius"/>
    </source>
</evidence>
<evidence type="ECO:0000256" key="7">
    <source>
        <dbReference type="ARBA" id="ARBA00022989"/>
    </source>
</evidence>
<evidence type="ECO:0000256" key="11">
    <source>
        <dbReference type="ARBA" id="ARBA00031091"/>
    </source>
</evidence>
<evidence type="ECO:0000256" key="12">
    <source>
        <dbReference type="PIRNR" id="PIRNR000283"/>
    </source>
</evidence>
<keyword evidence="9 12" id="KW-0496">Mitochondrion</keyword>
<name>A0A4Q0A1H4_9FUNG</name>
<accession>A0A4Q0A1H4</accession>
<keyword evidence="7 13" id="KW-1133">Transmembrane helix</keyword>
<dbReference type="Proteomes" id="UP000268162">
    <property type="component" value="Unassembled WGS sequence"/>
</dbReference>
<dbReference type="PANTHER" id="PTHR28264">
    <property type="entry name" value="CYTOCHROME C OXIDASE SUBUNIT 7A"/>
    <property type="match status" value="1"/>
</dbReference>
<protein>
    <recommendedName>
        <fullName evidence="4 12">Cytochrome c oxidase subunit 9, mitochondrial</fullName>
    </recommendedName>
    <alternativeName>
        <fullName evidence="11 12">Cytochrome c oxidase polypeptide VIIA</fullName>
    </alternativeName>
</protein>
<keyword evidence="8 12" id="KW-0560">Oxidoreductase</keyword>
<comment type="subcellular location">
    <subcellularLocation>
        <location evidence="1">Mitochondrion inner membrane</location>
        <topology evidence="1">Single-pass membrane protein</topology>
    </subcellularLocation>
</comment>
<keyword evidence="10 12" id="KW-0472">Membrane</keyword>
<dbReference type="GO" id="GO:0006123">
    <property type="term" value="P:mitochondrial electron transport, cytochrome c to oxygen"/>
    <property type="evidence" value="ECO:0007669"/>
    <property type="project" value="InterPro"/>
</dbReference>
<reference evidence="15" key="1">
    <citation type="journal article" date="2018" name="Nat. Microbiol.">
        <title>Leveraging single-cell genomics to expand the fungal tree of life.</title>
        <authorList>
            <person name="Ahrendt S.R."/>
            <person name="Quandt C.A."/>
            <person name="Ciobanu D."/>
            <person name="Clum A."/>
            <person name="Salamov A."/>
            <person name="Andreopoulos B."/>
            <person name="Cheng J.F."/>
            <person name="Woyke T."/>
            <person name="Pelin A."/>
            <person name="Henrissat B."/>
            <person name="Reynolds N.K."/>
            <person name="Benny G.L."/>
            <person name="Smith M.E."/>
            <person name="James T.Y."/>
            <person name="Grigoriev I.V."/>
        </authorList>
    </citation>
    <scope>NUCLEOTIDE SEQUENCE [LARGE SCALE GENOMIC DNA]</scope>
    <source>
        <strain evidence="15">RSA 468</strain>
    </source>
</reference>
<dbReference type="UniPathway" id="UPA00705"/>
<evidence type="ECO:0000313" key="15">
    <source>
        <dbReference type="Proteomes" id="UP000268162"/>
    </source>
</evidence>
<dbReference type="EMBL" id="ML002295">
    <property type="protein sequence ID" value="RKP39142.1"/>
    <property type="molecule type" value="Genomic_DNA"/>
</dbReference>
<dbReference type="GO" id="GO:0004129">
    <property type="term" value="F:cytochrome-c oxidase activity"/>
    <property type="evidence" value="ECO:0007669"/>
    <property type="project" value="TreeGrafter"/>
</dbReference>
<keyword evidence="15" id="KW-1185">Reference proteome</keyword>
<dbReference type="PANTHER" id="PTHR28264:SF1">
    <property type="entry name" value="CYTOCHROME C OXIDASE SUBUNIT 6C"/>
    <property type="match status" value="1"/>
</dbReference>
<feature type="transmembrane region" description="Helical" evidence="13">
    <location>
        <begin position="12"/>
        <end position="35"/>
    </location>
</feature>
<dbReference type="GO" id="GO:0016491">
    <property type="term" value="F:oxidoreductase activity"/>
    <property type="evidence" value="ECO:0007669"/>
    <property type="project" value="UniProtKB-KW"/>
</dbReference>
<organism evidence="14 15">
    <name type="scientific">Dimargaris cristalligena</name>
    <dbReference type="NCBI Taxonomy" id="215637"/>
    <lineage>
        <taxon>Eukaryota</taxon>
        <taxon>Fungi</taxon>
        <taxon>Fungi incertae sedis</taxon>
        <taxon>Zoopagomycota</taxon>
        <taxon>Kickxellomycotina</taxon>
        <taxon>Dimargaritomycetes</taxon>
        <taxon>Dimargaritales</taxon>
        <taxon>Dimargaritaceae</taxon>
        <taxon>Dimargaris</taxon>
    </lineage>
</organism>
<gene>
    <name evidence="14" type="ORF">BJ085DRAFT_19362</name>
</gene>
<evidence type="ECO:0000313" key="14">
    <source>
        <dbReference type="EMBL" id="RKP39142.1"/>
    </source>
</evidence>
<keyword evidence="5 13" id="KW-0812">Transmembrane</keyword>
<keyword evidence="6 12" id="KW-0999">Mitochondrion inner membrane</keyword>
<evidence type="ECO:0000256" key="3">
    <source>
        <dbReference type="ARBA" id="ARBA00008862"/>
    </source>
</evidence>
<dbReference type="GO" id="GO:0005743">
    <property type="term" value="C:mitochondrial inner membrane"/>
    <property type="evidence" value="ECO:0007669"/>
    <property type="project" value="UniProtKB-SubCell"/>
</dbReference>
<evidence type="ECO:0000256" key="10">
    <source>
        <dbReference type="ARBA" id="ARBA00023136"/>
    </source>
</evidence>
<sequence length="60" mass="6476">MVPRIAPITGKVRRAIIFDISLGLGLGIAGGYAFWYGAHVPGIKRNEIYYAKLAAEAKAE</sequence>